<dbReference type="Proteomes" id="UP000238916">
    <property type="component" value="Unassembled WGS sequence"/>
</dbReference>
<evidence type="ECO:0000313" key="1">
    <source>
        <dbReference type="EMBL" id="SPF47149.1"/>
    </source>
</evidence>
<proteinExistence type="predicted"/>
<organism evidence="1 2">
    <name type="scientific">Candidatus Desulfosporosinus infrequens</name>
    <dbReference type="NCBI Taxonomy" id="2043169"/>
    <lineage>
        <taxon>Bacteria</taxon>
        <taxon>Bacillati</taxon>
        <taxon>Bacillota</taxon>
        <taxon>Clostridia</taxon>
        <taxon>Eubacteriales</taxon>
        <taxon>Desulfitobacteriaceae</taxon>
        <taxon>Desulfosporosinus</taxon>
    </lineage>
</organism>
<accession>A0A2U3L5X9</accession>
<sequence length="73" mass="8717">MNYQFTEGLLRHGISFEEAIRKQASNGFCVQSEENFLECLSTTMVEYKETRLFRGVIFLMEVNNLKWYRHSMN</sequence>
<name>A0A2U3L5X9_9FIRM</name>
<reference evidence="2" key="1">
    <citation type="submission" date="2018-02" db="EMBL/GenBank/DDBJ databases">
        <authorList>
            <person name="Hausmann B."/>
        </authorList>
    </citation>
    <scope>NUCLEOTIDE SEQUENCE [LARGE SCALE GENOMIC DNA]</scope>
    <source>
        <strain evidence="2">Peat soil MAG SbF1</strain>
    </source>
</reference>
<dbReference type="EMBL" id="OMOF01000312">
    <property type="protein sequence ID" value="SPF47149.1"/>
    <property type="molecule type" value="Genomic_DNA"/>
</dbReference>
<protein>
    <submittedName>
        <fullName evidence="1">Uncharacterized protein</fullName>
    </submittedName>
</protein>
<dbReference type="AlphaFoldDB" id="A0A2U3L5X9"/>
<evidence type="ECO:0000313" key="2">
    <source>
        <dbReference type="Proteomes" id="UP000238916"/>
    </source>
</evidence>
<gene>
    <name evidence="1" type="ORF">SBF1_380010</name>
</gene>